<name>A0A813ZVU2_9BILA</name>
<dbReference type="Proteomes" id="UP000663879">
    <property type="component" value="Unassembled WGS sequence"/>
</dbReference>
<feature type="domain" description="USP" evidence="1">
    <location>
        <begin position="221"/>
        <end position="561"/>
    </location>
</feature>
<gene>
    <name evidence="2" type="ORF">OXX778_LOCUS11538</name>
</gene>
<dbReference type="GO" id="GO:0005829">
    <property type="term" value="C:cytosol"/>
    <property type="evidence" value="ECO:0007669"/>
    <property type="project" value="TreeGrafter"/>
</dbReference>
<dbReference type="GO" id="GO:0004843">
    <property type="term" value="F:cysteine-type deubiquitinase activity"/>
    <property type="evidence" value="ECO:0007669"/>
    <property type="project" value="InterPro"/>
</dbReference>
<keyword evidence="3" id="KW-1185">Reference proteome</keyword>
<evidence type="ECO:0000313" key="2">
    <source>
        <dbReference type="EMBL" id="CAF0903805.1"/>
    </source>
</evidence>
<dbReference type="PROSITE" id="PS50235">
    <property type="entry name" value="USP_3"/>
    <property type="match status" value="2"/>
</dbReference>
<dbReference type="Pfam" id="PF00443">
    <property type="entry name" value="UCH"/>
    <property type="match status" value="2"/>
</dbReference>
<evidence type="ECO:0000313" key="3">
    <source>
        <dbReference type="Proteomes" id="UP000663879"/>
    </source>
</evidence>
<accession>A0A813ZVU2</accession>
<proteinExistence type="predicted"/>
<organism evidence="2 3">
    <name type="scientific">Brachionus calyciflorus</name>
    <dbReference type="NCBI Taxonomy" id="104777"/>
    <lineage>
        <taxon>Eukaryota</taxon>
        <taxon>Metazoa</taxon>
        <taxon>Spiralia</taxon>
        <taxon>Gnathifera</taxon>
        <taxon>Rotifera</taxon>
        <taxon>Eurotatoria</taxon>
        <taxon>Monogononta</taxon>
        <taxon>Pseudotrocha</taxon>
        <taxon>Ploima</taxon>
        <taxon>Brachionidae</taxon>
        <taxon>Brachionus</taxon>
    </lineage>
</organism>
<dbReference type="CDD" id="cd02257">
    <property type="entry name" value="Peptidase_C19"/>
    <property type="match status" value="2"/>
</dbReference>
<dbReference type="InterPro" id="IPR001394">
    <property type="entry name" value="Peptidase_C19_UCH"/>
</dbReference>
<protein>
    <recommendedName>
        <fullName evidence="1">USP domain-containing protein</fullName>
    </recommendedName>
</protein>
<dbReference type="EMBL" id="CAJNOC010001964">
    <property type="protein sequence ID" value="CAF0903805.1"/>
    <property type="molecule type" value="Genomic_DNA"/>
</dbReference>
<dbReference type="SUPFAM" id="SSF54001">
    <property type="entry name" value="Cysteine proteinases"/>
    <property type="match status" value="2"/>
</dbReference>
<dbReference type="GO" id="GO:0016579">
    <property type="term" value="P:protein deubiquitination"/>
    <property type="evidence" value="ECO:0007669"/>
    <property type="project" value="InterPro"/>
</dbReference>
<comment type="caution">
    <text evidence="2">The sequence shown here is derived from an EMBL/GenBank/DDBJ whole genome shotgun (WGS) entry which is preliminary data.</text>
</comment>
<reference evidence="2" key="1">
    <citation type="submission" date="2021-02" db="EMBL/GenBank/DDBJ databases">
        <authorList>
            <person name="Nowell W R."/>
        </authorList>
    </citation>
    <scope>NUCLEOTIDE SEQUENCE</scope>
    <source>
        <strain evidence="2">Ploen Becks lab</strain>
    </source>
</reference>
<dbReference type="Gene3D" id="3.90.70.10">
    <property type="entry name" value="Cysteine proteinases"/>
    <property type="match status" value="2"/>
</dbReference>
<dbReference type="PANTHER" id="PTHR24006">
    <property type="entry name" value="UBIQUITIN CARBOXYL-TERMINAL HYDROLASE"/>
    <property type="match status" value="1"/>
</dbReference>
<feature type="domain" description="USP" evidence="1">
    <location>
        <begin position="1"/>
        <end position="124"/>
    </location>
</feature>
<dbReference type="GO" id="GO:0005634">
    <property type="term" value="C:nucleus"/>
    <property type="evidence" value="ECO:0007669"/>
    <property type="project" value="TreeGrafter"/>
</dbReference>
<dbReference type="OrthoDB" id="292964at2759"/>
<dbReference type="InterPro" id="IPR028889">
    <property type="entry name" value="USP"/>
</dbReference>
<dbReference type="InterPro" id="IPR038765">
    <property type="entry name" value="Papain-like_cys_pep_sf"/>
</dbReference>
<dbReference type="InterPro" id="IPR050164">
    <property type="entry name" value="Peptidase_C19"/>
</dbReference>
<dbReference type="AlphaFoldDB" id="A0A813ZVU2"/>
<evidence type="ECO:0000259" key="1">
    <source>
        <dbReference type="PROSITE" id="PS50235"/>
    </source>
</evidence>
<sequence length="561" mass="65754">MKREINIVESSECLLIALKRFDGFGKKIKHYVFCPALLNLSFSDENSSQDSSTSISSYRLKSICFHSGDSIKNGTFSSIVWCEKEKIWKNFNDSNKVIVVKNEQDFIKLNHGKFQPYMLFYRKSSKNEQNEFQLETNTIKEDNSKDFEKSFEKENEDEEIHQMYIDSGNQGDLVFQNPSPNSLEIRTTNQDQINVNSLKNIGLQCEERNEIKTIEIQLVNRGLKNLNNTCFMNSIVQSLNVYSEYLNKLIEYKFETNDFMEFNYERFALLDSYCSLVYNGFNVNMDRRITIDSLTNEFVNDFFCQFFENLGFIRKQQQDAHEFLNEFLNYNDRRIIEVELKKRGIEIENVSQIAKFDELRFNLSKKFFSIDIHKIYICPGNANHCVIKEETLKNLIELAIPFDTIEENLANYFTESVEKRCEECNSQENLQFMVQGYFENFEDYMIIQLKRFKSESNQFVKITKYANLSLNLNPSNFSSDSMVGKKETNLELAAISLHHGNSIQSGHYTNDIERDFSMNSIKTKQETPSKIKRDQTMQSILSKENNVQPDIMEYAIGKILF</sequence>